<feature type="transmembrane region" description="Helical" evidence="2">
    <location>
        <begin position="52"/>
        <end position="74"/>
    </location>
</feature>
<proteinExistence type="predicted"/>
<evidence type="ECO:0000259" key="3">
    <source>
        <dbReference type="Pfam" id="PF06580"/>
    </source>
</evidence>
<dbReference type="AlphaFoldDB" id="A0A7U4E925"/>
<keyword evidence="2" id="KW-0472">Membrane</keyword>
<dbReference type="InterPro" id="IPR050640">
    <property type="entry name" value="Bact_2-comp_sensor_kinase"/>
</dbReference>
<name>A0A7U4E925_RUNSL</name>
<feature type="transmembrane region" description="Helical" evidence="2">
    <location>
        <begin position="126"/>
        <end position="144"/>
    </location>
</feature>
<dbReference type="KEGG" id="rsi:Runsl_5803"/>
<evidence type="ECO:0000256" key="1">
    <source>
        <dbReference type="SAM" id="Coils"/>
    </source>
</evidence>
<keyword evidence="1" id="KW-0175">Coiled coil</keyword>
<feature type="transmembrane region" description="Helical" evidence="2">
    <location>
        <begin position="21"/>
        <end position="46"/>
    </location>
</feature>
<dbReference type="Proteomes" id="UP000000493">
    <property type="component" value="Plasmid pRUNSL04"/>
</dbReference>
<organism evidence="4 5">
    <name type="scientific">Runella slithyformis (strain ATCC 29530 / DSM 19594 / LMG 11500 / NCIMB 11436 / LSU 4)</name>
    <dbReference type="NCBI Taxonomy" id="761193"/>
    <lineage>
        <taxon>Bacteria</taxon>
        <taxon>Pseudomonadati</taxon>
        <taxon>Bacteroidota</taxon>
        <taxon>Cytophagia</taxon>
        <taxon>Cytophagales</taxon>
        <taxon>Spirosomataceae</taxon>
        <taxon>Runella</taxon>
    </lineage>
</organism>
<accession>A0A7U4E925</accession>
<sequence length="351" mass="39898">MLVCIDLPPGIRSLTDMKQKLLLYAVISTPIFGLYAVSHPLIFGVLPFKVLLLPFLGININVFITWLTNIYLTIHFSHLSIWRKVSFSYACILLIHGILGGIQYFFLTDKISFVPKEAVSALNNNFLYPILTSSAINVIIIIICQATEASYRRNEAELKAKELELLHSQAQKKLLVQQLQPHFLFNALSVLKSLIGENTAQAEEYTVKLADFLRYSVQSHQNEVVTLADELRFVGDFVELQKVRFENSFMYVVALPDEVLKHNVPIFALQTLVENTFKHNYFTEQKPLVIKISCLDNSITVWNNKMPVKTTDRTQTGLANLNSRYELITGKGIEINEGTDFFEVRIPLVNA</sequence>
<keyword evidence="4" id="KW-0418">Kinase</keyword>
<geneLocation type="plasmid" evidence="4 5">
    <name>pRUNSL04</name>
</geneLocation>
<dbReference type="GO" id="GO:0000155">
    <property type="term" value="F:phosphorelay sensor kinase activity"/>
    <property type="evidence" value="ECO:0007669"/>
    <property type="project" value="InterPro"/>
</dbReference>
<keyword evidence="5" id="KW-1185">Reference proteome</keyword>
<evidence type="ECO:0000313" key="4">
    <source>
        <dbReference type="EMBL" id="AEI52211.1"/>
    </source>
</evidence>
<reference evidence="4 5" key="2">
    <citation type="journal article" date="2012" name="Stand. Genomic Sci.">
        <title>Complete genome sequence of the aquatic bacterium Runella slithyformis type strain (LSU 4(T)).</title>
        <authorList>
            <person name="Copeland A."/>
            <person name="Zhang X."/>
            <person name="Misra M."/>
            <person name="Lapidus A."/>
            <person name="Nolan M."/>
            <person name="Lucas S."/>
            <person name="Deshpande S."/>
            <person name="Cheng J.F."/>
            <person name="Tapia R."/>
            <person name="Goodwin L.A."/>
            <person name="Pitluck S."/>
            <person name="Liolios K."/>
            <person name="Pagani I."/>
            <person name="Ivanova N."/>
            <person name="Mikhailova N."/>
            <person name="Pati A."/>
            <person name="Chen A."/>
            <person name="Palaniappan K."/>
            <person name="Land M."/>
            <person name="Hauser L."/>
            <person name="Pan C."/>
            <person name="Jeffries C.D."/>
            <person name="Detter J.C."/>
            <person name="Brambilla E.M."/>
            <person name="Rohde M."/>
            <person name="Djao O.D."/>
            <person name="Goker M."/>
            <person name="Sikorski J."/>
            <person name="Tindall B.J."/>
            <person name="Woyke T."/>
            <person name="Bristow J."/>
            <person name="Eisen J.A."/>
            <person name="Markowitz V."/>
            <person name="Hugenholtz P."/>
            <person name="Kyrpides N.C."/>
            <person name="Klenk H.P."/>
            <person name="Mavromatis K."/>
        </authorList>
    </citation>
    <scope>NUCLEOTIDE SEQUENCE [LARGE SCALE GENOMIC DNA]</scope>
    <source>
        <strain evidence="5">ATCC 29530 / DSM 19594 / LMG 11500 / NCIMB 11436 / LSU 4</strain>
    </source>
</reference>
<dbReference type="PANTHER" id="PTHR34220:SF7">
    <property type="entry name" value="SENSOR HISTIDINE KINASE YPDA"/>
    <property type="match status" value="1"/>
</dbReference>
<evidence type="ECO:0000256" key="2">
    <source>
        <dbReference type="SAM" id="Phobius"/>
    </source>
</evidence>
<keyword evidence="4" id="KW-0614">Plasmid</keyword>
<dbReference type="PANTHER" id="PTHR34220">
    <property type="entry name" value="SENSOR HISTIDINE KINASE YPDA"/>
    <property type="match status" value="1"/>
</dbReference>
<dbReference type="GO" id="GO:0016020">
    <property type="term" value="C:membrane"/>
    <property type="evidence" value="ECO:0007669"/>
    <property type="project" value="InterPro"/>
</dbReference>
<keyword evidence="2" id="KW-1133">Transmembrane helix</keyword>
<keyword evidence="4" id="KW-0808">Transferase</keyword>
<evidence type="ECO:0000313" key="5">
    <source>
        <dbReference type="Proteomes" id="UP000000493"/>
    </source>
</evidence>
<dbReference type="Pfam" id="PF06580">
    <property type="entry name" value="His_kinase"/>
    <property type="match status" value="1"/>
</dbReference>
<reference evidence="5" key="1">
    <citation type="submission" date="2011-06" db="EMBL/GenBank/DDBJ databases">
        <title>The complete genome of plasmid 4 of Runella slithyformis DSM 19594.</title>
        <authorList>
            <consortium name="US DOE Joint Genome Institute (JGI-PGF)"/>
            <person name="Lucas S."/>
            <person name="Han J."/>
            <person name="Lapidus A."/>
            <person name="Bruce D."/>
            <person name="Goodwin L."/>
            <person name="Pitluck S."/>
            <person name="Peters L."/>
            <person name="Kyrpides N."/>
            <person name="Mavromatis K."/>
            <person name="Ivanova N."/>
            <person name="Ovchinnikova G."/>
            <person name="Zhang X."/>
            <person name="Misra M."/>
            <person name="Detter J.C."/>
            <person name="Tapia R."/>
            <person name="Han C."/>
            <person name="Land M."/>
            <person name="Hauser L."/>
            <person name="Markowitz V."/>
            <person name="Cheng J.-F."/>
            <person name="Hugenholtz P."/>
            <person name="Woyke T."/>
            <person name="Wu D."/>
            <person name="Tindall B."/>
            <person name="Faehrich R."/>
            <person name="Brambilla E."/>
            <person name="Klenk H.-P."/>
            <person name="Eisen J.A."/>
        </authorList>
    </citation>
    <scope>NUCLEOTIDE SEQUENCE [LARGE SCALE GENOMIC DNA]</scope>
    <source>
        <strain evidence="5">ATCC 29530 / DSM 19594 / LMG 11500 / NCIMB 11436 / LSU 4</strain>
        <plasmid evidence="5">pRUNSL04</plasmid>
    </source>
</reference>
<dbReference type="InterPro" id="IPR010559">
    <property type="entry name" value="Sig_transdc_His_kin_internal"/>
</dbReference>
<feature type="domain" description="Signal transduction histidine kinase internal region" evidence="3">
    <location>
        <begin position="171"/>
        <end position="249"/>
    </location>
</feature>
<gene>
    <name evidence="4" type="ordered locus">Runsl_5803</name>
</gene>
<feature type="transmembrane region" description="Helical" evidence="2">
    <location>
        <begin position="86"/>
        <end position="106"/>
    </location>
</feature>
<keyword evidence="2" id="KW-0812">Transmembrane</keyword>
<feature type="coiled-coil region" evidence="1">
    <location>
        <begin position="144"/>
        <end position="173"/>
    </location>
</feature>
<protein>
    <submittedName>
        <fullName evidence="4">Signal transduction histidine kinase</fullName>
    </submittedName>
</protein>
<dbReference type="EMBL" id="CP002863">
    <property type="protein sequence ID" value="AEI52211.1"/>
    <property type="molecule type" value="Genomic_DNA"/>
</dbReference>